<dbReference type="PANTHER" id="PTHR42770">
    <property type="entry name" value="AMINO ACID TRANSPORTER-RELATED"/>
    <property type="match status" value="1"/>
</dbReference>
<feature type="region of interest" description="Disordered" evidence="6">
    <location>
        <begin position="754"/>
        <end position="803"/>
    </location>
</feature>
<evidence type="ECO:0000256" key="5">
    <source>
        <dbReference type="ARBA" id="ARBA00023136"/>
    </source>
</evidence>
<dbReference type="InterPro" id="IPR050367">
    <property type="entry name" value="APC_superfamily"/>
</dbReference>
<dbReference type="Gene3D" id="3.40.50.12370">
    <property type="match status" value="1"/>
</dbReference>
<dbReference type="EMBL" id="JBHSXL010000009">
    <property type="protein sequence ID" value="MFC6892891.1"/>
    <property type="molecule type" value="Genomic_DNA"/>
</dbReference>
<dbReference type="GO" id="GO:0005886">
    <property type="term" value="C:plasma membrane"/>
    <property type="evidence" value="ECO:0007669"/>
    <property type="project" value="UniProtKB-SubCell"/>
</dbReference>
<evidence type="ECO:0000256" key="2">
    <source>
        <dbReference type="ARBA" id="ARBA00022475"/>
    </source>
</evidence>
<sequence>MSGDEELAKDLGLLAALTIGIGTMIGAGIFVLPGTAVARAGPLSAATFVIGGVIALFTALSASELGTAMPRSGGAYFYINRALGPLFGSISGWANWLGLAFASAFYMYGFGEYVNALVGAPALALGPVSLSAAQTIGLVGAFLFIAVNYVGAKETGGLQNVIVITLLAILGLFTVVGLFNADLETLRPIAPPGTAGEVLPVTAIVFVSYLGFVQITSVAEEIKDPGRNLPRAVIGSVVIVTTIYALFLVVLLAAVPNEMVANNDTAVVEAAQLLFGRYSIFGAGLGIVGWGLLLFGGLLATASSANASILSSSRINFAMGREKIVTPQLNEIHGRFGTPYRSIAVTGVLIVVFLVFGNLEVLATAGSVLHLIVYGLLNLALIVMREAEPADYDPDFEVPLYPVVPIVGAVTSFALIAYIEPLVIALSAVLVAFAIVWYFGYARSRVEDSGVLAEWILDRSDELPDAAVSAATSVQPDGGTYRVMVPLANPNTEAHLISLAAAIAKQHDGTVVAVNIANVPDQTSLAAARDRGAHDAAYDLLDRAKDDVETFDVDVETHVILSHRTFEEIFDAARTYGADLTVMGWGEDSHGSPGRAESAVDELAHSLPSDFLVFKDRGFDTSRVLVPTAGGPDSDLSAAVARMLRAEFDSEITLFHVADDRDAGERFLREWATEHDLEDAAIRVETGDVQERIAEAAADATMLVIGATERGLLSRLVRGSLVLDVLYEVDCSVLLAEKKHERGLRERLFGAGAREREVSSTAASLDSDDESTNGSFEEPAEDSSDGSAEGPSAGSTEGPPEDR</sequence>
<evidence type="ECO:0000256" key="7">
    <source>
        <dbReference type="SAM" id="Phobius"/>
    </source>
</evidence>
<keyword evidence="10" id="KW-1185">Reference proteome</keyword>
<keyword evidence="5 7" id="KW-0472">Membrane</keyword>
<dbReference type="InterPro" id="IPR002293">
    <property type="entry name" value="AA/rel_permease1"/>
</dbReference>
<feature type="transmembrane region" description="Helical" evidence="7">
    <location>
        <begin position="362"/>
        <end position="384"/>
    </location>
</feature>
<feature type="transmembrane region" description="Helical" evidence="7">
    <location>
        <begin position="232"/>
        <end position="255"/>
    </location>
</feature>
<reference evidence="9 10" key="1">
    <citation type="journal article" date="2019" name="Int. J. Syst. Evol. Microbiol.">
        <title>The Global Catalogue of Microorganisms (GCM) 10K type strain sequencing project: providing services to taxonomists for standard genome sequencing and annotation.</title>
        <authorList>
            <consortium name="The Broad Institute Genomics Platform"/>
            <consortium name="The Broad Institute Genome Sequencing Center for Infectious Disease"/>
            <person name="Wu L."/>
            <person name="Ma J."/>
        </authorList>
    </citation>
    <scope>NUCLEOTIDE SEQUENCE [LARGE SCALE GENOMIC DNA]</scope>
    <source>
        <strain evidence="9 10">SKJ47</strain>
    </source>
</reference>
<feature type="transmembrane region" description="Helical" evidence="7">
    <location>
        <begin position="275"/>
        <end position="300"/>
    </location>
</feature>
<protein>
    <submittedName>
        <fullName evidence="9">Amino acid permease</fullName>
    </submittedName>
</protein>
<dbReference type="Proteomes" id="UP001596296">
    <property type="component" value="Unassembled WGS sequence"/>
</dbReference>
<dbReference type="AlphaFoldDB" id="A0ABD5UU57"/>
<evidence type="ECO:0000313" key="9">
    <source>
        <dbReference type="EMBL" id="MFC6892891.1"/>
    </source>
</evidence>
<evidence type="ECO:0000256" key="4">
    <source>
        <dbReference type="ARBA" id="ARBA00022989"/>
    </source>
</evidence>
<organism evidence="9 10">
    <name type="scientific">Halopenitus salinus</name>
    <dbReference type="NCBI Taxonomy" id="1198295"/>
    <lineage>
        <taxon>Archaea</taxon>
        <taxon>Methanobacteriati</taxon>
        <taxon>Methanobacteriota</taxon>
        <taxon>Stenosarchaea group</taxon>
        <taxon>Halobacteria</taxon>
        <taxon>Halobacteriales</taxon>
        <taxon>Haloferacaceae</taxon>
        <taxon>Halopenitus</taxon>
    </lineage>
</organism>
<dbReference type="Pfam" id="PF13520">
    <property type="entry name" value="AA_permease_2"/>
    <property type="match status" value="1"/>
</dbReference>
<dbReference type="Pfam" id="PF00582">
    <property type="entry name" value="Usp"/>
    <property type="match status" value="2"/>
</dbReference>
<keyword evidence="4 7" id="KW-1133">Transmembrane helix</keyword>
<accession>A0ABD5UU57</accession>
<evidence type="ECO:0000313" key="10">
    <source>
        <dbReference type="Proteomes" id="UP001596296"/>
    </source>
</evidence>
<comment type="caution">
    <text evidence="9">The sequence shown here is derived from an EMBL/GenBank/DDBJ whole genome shotgun (WGS) entry which is preliminary data.</text>
</comment>
<feature type="transmembrane region" description="Helical" evidence="7">
    <location>
        <begin position="161"/>
        <end position="179"/>
    </location>
</feature>
<dbReference type="SUPFAM" id="SSF52402">
    <property type="entry name" value="Adenine nucleotide alpha hydrolases-like"/>
    <property type="match status" value="2"/>
</dbReference>
<keyword evidence="2" id="KW-1003">Cell membrane</keyword>
<feature type="transmembrane region" description="Helical" evidence="7">
    <location>
        <begin position="199"/>
        <end position="220"/>
    </location>
</feature>
<dbReference type="InterPro" id="IPR006016">
    <property type="entry name" value="UspA"/>
</dbReference>
<feature type="transmembrane region" description="Helical" evidence="7">
    <location>
        <begin position="83"/>
        <end position="108"/>
    </location>
</feature>
<feature type="transmembrane region" description="Helical" evidence="7">
    <location>
        <begin position="128"/>
        <end position="149"/>
    </location>
</feature>
<comment type="subcellular location">
    <subcellularLocation>
        <location evidence="1">Cell membrane</location>
        <topology evidence="1">Multi-pass membrane protein</topology>
    </subcellularLocation>
</comment>
<evidence type="ECO:0000256" key="3">
    <source>
        <dbReference type="ARBA" id="ARBA00022692"/>
    </source>
</evidence>
<dbReference type="PANTHER" id="PTHR42770:SF11">
    <property type="entry name" value="INNER MEMBRANE TRANSPORT PROTEIN YBAT"/>
    <property type="match status" value="1"/>
</dbReference>
<gene>
    <name evidence="9" type="ORF">ACFQE9_09785</name>
</gene>
<evidence type="ECO:0000259" key="8">
    <source>
        <dbReference type="Pfam" id="PF00582"/>
    </source>
</evidence>
<feature type="domain" description="UspA" evidence="8">
    <location>
        <begin position="482"/>
        <end position="615"/>
    </location>
</feature>
<feature type="domain" description="UspA" evidence="8">
    <location>
        <begin position="675"/>
        <end position="735"/>
    </location>
</feature>
<feature type="transmembrane region" description="Helical" evidence="7">
    <location>
        <begin position="12"/>
        <end position="31"/>
    </location>
</feature>
<dbReference type="Gene3D" id="1.20.1740.10">
    <property type="entry name" value="Amino acid/polyamine transporter I"/>
    <property type="match status" value="1"/>
</dbReference>
<evidence type="ECO:0000256" key="1">
    <source>
        <dbReference type="ARBA" id="ARBA00004651"/>
    </source>
</evidence>
<proteinExistence type="predicted"/>
<feature type="transmembrane region" description="Helical" evidence="7">
    <location>
        <begin position="396"/>
        <end position="416"/>
    </location>
</feature>
<name>A0ABD5UU57_9EURY</name>
<evidence type="ECO:0000256" key="6">
    <source>
        <dbReference type="SAM" id="MobiDB-lite"/>
    </source>
</evidence>
<feature type="transmembrane region" description="Helical" evidence="7">
    <location>
        <begin position="422"/>
        <end position="441"/>
    </location>
</feature>
<dbReference type="RefSeq" id="WP_379743917.1">
    <property type="nucleotide sequence ID" value="NZ_JBHSVN010000001.1"/>
</dbReference>
<dbReference type="CDD" id="cd00293">
    <property type="entry name" value="USP-like"/>
    <property type="match status" value="2"/>
</dbReference>
<feature type="transmembrane region" description="Helical" evidence="7">
    <location>
        <begin position="338"/>
        <end position="356"/>
    </location>
</feature>
<feature type="transmembrane region" description="Helical" evidence="7">
    <location>
        <begin position="43"/>
        <end position="62"/>
    </location>
</feature>
<keyword evidence="3 7" id="KW-0812">Transmembrane</keyword>